<dbReference type="GeneID" id="132800707"/>
<reference evidence="3" key="2">
    <citation type="submission" date="2025-08" db="UniProtKB">
        <authorList>
            <consortium name="RefSeq"/>
        </authorList>
    </citation>
    <scope>IDENTIFICATION</scope>
    <source>
        <tissue evidence="3">Seedling</tissue>
    </source>
</reference>
<reference evidence="2" key="1">
    <citation type="submission" date="2025-05" db="UniProtKB">
        <authorList>
            <consortium name="RefSeq"/>
        </authorList>
    </citation>
    <scope>NUCLEOTIDE SEQUENCE [LARGE SCALE GENOMIC DNA]</scope>
</reference>
<dbReference type="RefSeq" id="XP_060670927.1">
    <property type="nucleotide sequence ID" value="XM_060814944.1"/>
</dbReference>
<proteinExistence type="predicted"/>
<dbReference type="Gene3D" id="3.30.420.10">
    <property type="entry name" value="Ribonuclease H-like superfamily/Ribonuclease H"/>
    <property type="match status" value="1"/>
</dbReference>
<sequence length="172" mass="19623">MKIVNQANVIKFIKEDIIHRFGIPESITADRGTVFTGEAVETFAKEYGIKLTHSTPYFAQISKRSSIGTTPFTLTYEHDVVLPMEVTVRSLRIAQQHNLTPAEYSQAMMQEIEELDKVRLAALDHLQVQKKAVARANNKRVRFRDFSERDLVWNAILPIGSKDSKYGKWSPT</sequence>
<gene>
    <name evidence="3" type="primary">LOC132800707</name>
</gene>
<dbReference type="PANTHER" id="PTHR48475:SF1">
    <property type="entry name" value="RNASE H TYPE-1 DOMAIN-CONTAINING PROTEIN"/>
    <property type="match status" value="1"/>
</dbReference>
<dbReference type="PROSITE" id="PS50994">
    <property type="entry name" value="INTEGRASE"/>
    <property type="match status" value="1"/>
</dbReference>
<evidence type="ECO:0000313" key="3">
    <source>
        <dbReference type="RefSeq" id="XP_060670927.1"/>
    </source>
</evidence>
<evidence type="ECO:0000313" key="2">
    <source>
        <dbReference type="Proteomes" id="UP001652623"/>
    </source>
</evidence>
<dbReference type="InterPro" id="IPR012337">
    <property type="entry name" value="RNaseH-like_sf"/>
</dbReference>
<accession>A0ABM4A2I1</accession>
<feature type="domain" description="Integrase catalytic" evidence="1">
    <location>
        <begin position="1"/>
        <end position="60"/>
    </location>
</feature>
<dbReference type="InterPro" id="IPR001584">
    <property type="entry name" value="Integrase_cat-core"/>
</dbReference>
<evidence type="ECO:0000259" key="1">
    <source>
        <dbReference type="PROSITE" id="PS50994"/>
    </source>
</evidence>
<dbReference type="PANTHER" id="PTHR48475">
    <property type="entry name" value="RIBONUCLEASE H"/>
    <property type="match status" value="1"/>
</dbReference>
<name>A0ABM4A2I1_ZIZJJ</name>
<dbReference type="Proteomes" id="UP001652623">
    <property type="component" value="Chromosome 2"/>
</dbReference>
<dbReference type="InterPro" id="IPR036397">
    <property type="entry name" value="RNaseH_sf"/>
</dbReference>
<keyword evidence="2" id="KW-1185">Reference proteome</keyword>
<protein>
    <submittedName>
        <fullName evidence="3">Uncharacterized protein LOC132800707</fullName>
    </submittedName>
</protein>
<organism evidence="2 3">
    <name type="scientific">Ziziphus jujuba</name>
    <name type="common">Chinese jujube</name>
    <name type="synonym">Ziziphus sativa</name>
    <dbReference type="NCBI Taxonomy" id="326968"/>
    <lineage>
        <taxon>Eukaryota</taxon>
        <taxon>Viridiplantae</taxon>
        <taxon>Streptophyta</taxon>
        <taxon>Embryophyta</taxon>
        <taxon>Tracheophyta</taxon>
        <taxon>Spermatophyta</taxon>
        <taxon>Magnoliopsida</taxon>
        <taxon>eudicotyledons</taxon>
        <taxon>Gunneridae</taxon>
        <taxon>Pentapetalae</taxon>
        <taxon>rosids</taxon>
        <taxon>fabids</taxon>
        <taxon>Rosales</taxon>
        <taxon>Rhamnaceae</taxon>
        <taxon>Paliureae</taxon>
        <taxon>Ziziphus</taxon>
    </lineage>
</organism>
<dbReference type="SUPFAM" id="SSF53098">
    <property type="entry name" value="Ribonuclease H-like"/>
    <property type="match status" value="1"/>
</dbReference>